<feature type="compositionally biased region" description="Gly residues" evidence="5">
    <location>
        <begin position="996"/>
        <end position="1023"/>
    </location>
</feature>
<dbReference type="FunFam" id="2.60.40.10:FF:000072">
    <property type="entry name" value="RIMS-binding protein 2 isoform X1"/>
    <property type="match status" value="1"/>
</dbReference>
<dbReference type="GO" id="GO:0007274">
    <property type="term" value="P:neuromuscular synaptic transmission"/>
    <property type="evidence" value="ECO:0007669"/>
    <property type="project" value="TreeGrafter"/>
</dbReference>
<feature type="region of interest" description="Disordered" evidence="5">
    <location>
        <begin position="740"/>
        <end position="822"/>
    </location>
</feature>
<dbReference type="CDD" id="cd12013">
    <property type="entry name" value="SH3_RIM-BP_3"/>
    <property type="match status" value="1"/>
</dbReference>
<sequence>MGHHQLPAANHGHHHHHQGHYPGHHQDHQQAHQQDHHQGHHGHHGHGSGMYVRPTELTTRPHSPPTQAGSATASKAPASSVEIDRIMAKIEQDNRILAELDKTRSTIGTDTARHPTISDALGLHSHPTVSTLPLTGITSSLGTSLPLGMTQSSLVTSYLPLGGLGRTAGLPGLTGATHQTRMMPQIPGIPSIVTTQYDVDRAGLDAQHLMGAGGAAGKVDMLDIPGKGRCYVYIARYSYDPFQQSPNDNPEAELLINAGEYLLVWGNMDEDGFFDGELLDGRRGLVPSNFIQKLIGDDLLEFHQSVVLGLRDCDDCASTTLPQDLDFSMGHEYFDESIYGKRDYAYMDFDEMMDDEDEDPMGEGPDLFFSVLVPAPKQLTLERQLNKSVLIGWNPPDNCPPGAIDSYLLYVDGVLKATVKATERTRALVEGVDSNRPHRISVRSITPNRRTSRDAACTMVIGKDIPLGPTRVKASHVTSTSAVISWLPANSNHQHVVCVNNVELRTVKPGVYRHTITGLAPDTVYRVTVRAKNIRAPHFDEKHNLPMERYSCHIDFVTLPKGPTGLPDPPAEIQVEPGPQDGTLLVTWQPVTAIIAASSTNVTGYAVYADGKKVTDVDSPTGDHALIDIGKLLGLNPRQVTVRTKSRDAQSADSAPTPIPNSILRGKGHKDRGPGMGRYGMQQQHGRMRGTRVDQHGQVVIETEENLSDKEVYPGNSMSIPSIGYHSSLAPIAEITKDSASEAYSEDDYMSGRRGHPQYDQRPPPRSHAERGRPPLLPHERRGPGAHGHGRNPGGGPQGHRGGPGQAGPQGPGGGAQAQRQQQNRVRWFVGLYDYDPSIMSPNPDGCVEELSFREGERIKVFGDRDADGFYWGEVRGRKGFIPENTVAEVTSPDAGAAGDPRGDPYYHRGDRVGDTYAATPVKKMVALYDYDPQELSPNVDADQQVELSFRTGDIIYVYGEMDDDGFYMGELDGVRGLVPSNFLTPLKKHQEGDYRNGGPGPGGQGPGRGGPMGMQRGHGPGARGPPPPPRDGIQRRQVDGNFPQPSQLGYHQQGPGGPPGGPRGRGGPPGRGGRGRGHPPTGYMDGGPGDYNQPGPPGQGMQQQQQQQMQQQQQQQQQQRQQQQPMKGVPKVVPDFVIPNNKESPTANTTSTFPPAPNLMQKLGDLTAGLTGGDNPADNLLSKGKELIFMKFGLGGK</sequence>
<dbReference type="PANTHER" id="PTHR14234">
    <property type="entry name" value="RIM BINDING PROTEIN-RELATED"/>
    <property type="match status" value="1"/>
</dbReference>
<feature type="domain" description="Fibronectin type-III" evidence="7">
    <location>
        <begin position="569"/>
        <end position="666"/>
    </location>
</feature>
<dbReference type="SUPFAM" id="SSF49265">
    <property type="entry name" value="Fibronectin type III"/>
    <property type="match status" value="1"/>
</dbReference>
<feature type="region of interest" description="Disordered" evidence="5">
    <location>
        <begin position="1"/>
        <end position="80"/>
    </location>
</feature>
<dbReference type="FunFam" id="2.30.30.40:FF:000023">
    <property type="entry name" value="RIMS-binding protein 2 isoform F"/>
    <property type="match status" value="1"/>
</dbReference>
<evidence type="ECO:0000259" key="7">
    <source>
        <dbReference type="PROSITE" id="PS50853"/>
    </source>
</evidence>
<keyword evidence="9" id="KW-1185">Reference proteome</keyword>
<feature type="compositionally biased region" description="Gly residues" evidence="5">
    <location>
        <begin position="785"/>
        <end position="816"/>
    </location>
</feature>
<dbReference type="Pfam" id="PF14604">
    <property type="entry name" value="SH3_9"/>
    <property type="match status" value="2"/>
</dbReference>
<feature type="compositionally biased region" description="Polar residues" evidence="5">
    <location>
        <begin position="56"/>
        <end position="73"/>
    </location>
</feature>
<comment type="caution">
    <text evidence="8">The sequence shown here is derived from an EMBL/GenBank/DDBJ whole genome shotgun (WGS) entry which is preliminary data.</text>
</comment>
<protein>
    <recommendedName>
        <fullName evidence="10">RIMS-binding protein 2-like</fullName>
    </recommendedName>
</protein>
<dbReference type="SMART" id="SM00326">
    <property type="entry name" value="SH3"/>
    <property type="match status" value="3"/>
</dbReference>
<name>A0AAV7XLA1_9NEOP</name>
<reference evidence="8" key="1">
    <citation type="submission" date="2022-12" db="EMBL/GenBank/DDBJ databases">
        <title>Chromosome-level genome assembly of the bean flower thrips Megalurothrips usitatus.</title>
        <authorList>
            <person name="Ma L."/>
            <person name="Liu Q."/>
            <person name="Li H."/>
            <person name="Cai W."/>
        </authorList>
    </citation>
    <scope>NUCLEOTIDE SEQUENCE</scope>
    <source>
        <strain evidence="8">Cailab_2022a</strain>
    </source>
</reference>
<feature type="compositionally biased region" description="Basic and acidic residues" evidence="5">
    <location>
        <begin position="24"/>
        <end position="37"/>
    </location>
</feature>
<dbReference type="PRINTS" id="PR00452">
    <property type="entry name" value="SH3DOMAIN"/>
</dbReference>
<dbReference type="InterPro" id="IPR003961">
    <property type="entry name" value="FN3_dom"/>
</dbReference>
<evidence type="ECO:0000256" key="5">
    <source>
        <dbReference type="SAM" id="MobiDB-lite"/>
    </source>
</evidence>
<feature type="compositionally biased region" description="Gly residues" evidence="5">
    <location>
        <begin position="1063"/>
        <end position="1073"/>
    </location>
</feature>
<feature type="compositionally biased region" description="Basic residues" evidence="5">
    <location>
        <begin position="11"/>
        <end position="23"/>
    </location>
</feature>
<dbReference type="InterPro" id="IPR035755">
    <property type="entry name" value="RIM-BP_SH3_3"/>
</dbReference>
<evidence type="ECO:0008006" key="10">
    <source>
        <dbReference type="Google" id="ProtNLM"/>
    </source>
</evidence>
<dbReference type="InterPro" id="IPR057884">
    <property type="entry name" value="FN3_RIM-BP1/2/3"/>
</dbReference>
<dbReference type="Pfam" id="PF00041">
    <property type="entry name" value="fn3"/>
    <property type="match status" value="1"/>
</dbReference>
<dbReference type="FunFam" id="2.30.30.40:FF:000016">
    <property type="entry name" value="RIMS-binding protein 2 isoform X2"/>
    <property type="match status" value="1"/>
</dbReference>
<dbReference type="Pfam" id="PF25523">
    <property type="entry name" value="Ig_RIMBP2"/>
    <property type="match status" value="1"/>
</dbReference>
<feature type="region of interest" description="Disordered" evidence="5">
    <location>
        <begin position="989"/>
        <end position="1168"/>
    </location>
</feature>
<gene>
    <name evidence="8" type="ORF">ONE63_010894</name>
</gene>
<keyword evidence="2 4" id="KW-0728">SH3 domain</keyword>
<dbReference type="PROSITE" id="PS50002">
    <property type="entry name" value="SH3"/>
    <property type="match status" value="3"/>
</dbReference>
<feature type="domain" description="SH3" evidence="6">
    <location>
        <begin position="920"/>
        <end position="989"/>
    </location>
</feature>
<dbReference type="PANTHER" id="PTHR14234:SF19">
    <property type="entry name" value="RIM-BINDING PROTEIN, ISOFORM F"/>
    <property type="match status" value="1"/>
</dbReference>
<evidence type="ECO:0000256" key="4">
    <source>
        <dbReference type="PROSITE-ProRule" id="PRU00192"/>
    </source>
</evidence>
<dbReference type="InterPro" id="IPR001452">
    <property type="entry name" value="SH3_domain"/>
</dbReference>
<dbReference type="CDD" id="cd00063">
    <property type="entry name" value="FN3"/>
    <property type="match status" value="2"/>
</dbReference>
<evidence type="ECO:0000259" key="6">
    <source>
        <dbReference type="PROSITE" id="PS50002"/>
    </source>
</evidence>
<dbReference type="InterPro" id="IPR036116">
    <property type="entry name" value="FN3_sf"/>
</dbReference>
<feature type="domain" description="SH3" evidence="6">
    <location>
        <begin position="824"/>
        <end position="892"/>
    </location>
</feature>
<dbReference type="FunFam" id="2.30.30.40:FF:000006">
    <property type="entry name" value="RIMS-binding protein 2 isoform X1"/>
    <property type="match status" value="1"/>
</dbReference>
<dbReference type="EMBL" id="JAPTSV010000009">
    <property type="protein sequence ID" value="KAJ1524394.1"/>
    <property type="molecule type" value="Genomic_DNA"/>
</dbReference>
<dbReference type="Pfam" id="PF07653">
    <property type="entry name" value="SH3_2"/>
    <property type="match status" value="1"/>
</dbReference>
<dbReference type="InterPro" id="IPR036028">
    <property type="entry name" value="SH3-like_dom_sf"/>
</dbReference>
<feature type="compositionally biased region" description="Polar residues" evidence="5">
    <location>
        <begin position="1142"/>
        <end position="1154"/>
    </location>
</feature>
<feature type="compositionally biased region" description="Low complexity" evidence="5">
    <location>
        <begin position="1"/>
        <end position="10"/>
    </location>
</feature>
<dbReference type="Gene3D" id="2.30.30.40">
    <property type="entry name" value="SH3 Domains"/>
    <property type="match status" value="3"/>
</dbReference>
<feature type="domain" description="SH3" evidence="6">
    <location>
        <begin position="228"/>
        <end position="296"/>
    </location>
</feature>
<keyword evidence="3" id="KW-0677">Repeat</keyword>
<dbReference type="Gene3D" id="2.60.40.10">
    <property type="entry name" value="Immunoglobulins"/>
    <property type="match status" value="2"/>
</dbReference>
<dbReference type="PROSITE" id="PS50853">
    <property type="entry name" value="FN3"/>
    <property type="match status" value="3"/>
</dbReference>
<evidence type="ECO:0000256" key="1">
    <source>
        <dbReference type="ARBA" id="ARBA00010749"/>
    </source>
</evidence>
<dbReference type="Proteomes" id="UP001075354">
    <property type="component" value="Chromosome 9"/>
</dbReference>
<feature type="region of interest" description="Disordered" evidence="5">
    <location>
        <begin position="644"/>
        <end position="693"/>
    </location>
</feature>
<dbReference type="InterPro" id="IPR040325">
    <property type="entry name" value="RIMBP1/2/3"/>
</dbReference>
<feature type="compositionally biased region" description="Basic and acidic residues" evidence="5">
    <location>
        <begin position="767"/>
        <end position="783"/>
    </location>
</feature>
<dbReference type="SMART" id="SM00060">
    <property type="entry name" value="FN3"/>
    <property type="match status" value="3"/>
</dbReference>
<dbReference type="GO" id="GO:0045202">
    <property type="term" value="C:synapse"/>
    <property type="evidence" value="ECO:0007669"/>
    <property type="project" value="GOC"/>
</dbReference>
<dbReference type="SUPFAM" id="SSF50044">
    <property type="entry name" value="SH3-domain"/>
    <property type="match status" value="3"/>
</dbReference>
<proteinExistence type="inferred from homology"/>
<feature type="compositionally biased region" description="Low complexity" evidence="5">
    <location>
        <begin position="1100"/>
        <end position="1127"/>
    </location>
</feature>
<feature type="domain" description="Fibronectin type-III" evidence="7">
    <location>
        <begin position="375"/>
        <end position="465"/>
    </location>
</feature>
<evidence type="ECO:0000256" key="2">
    <source>
        <dbReference type="ARBA" id="ARBA00022443"/>
    </source>
</evidence>
<comment type="similarity">
    <text evidence="1">Belongs to the RIMBP family.</text>
</comment>
<accession>A0AAV7XLA1</accession>
<organism evidence="8 9">
    <name type="scientific">Megalurothrips usitatus</name>
    <name type="common">bean blossom thrips</name>
    <dbReference type="NCBI Taxonomy" id="439358"/>
    <lineage>
        <taxon>Eukaryota</taxon>
        <taxon>Metazoa</taxon>
        <taxon>Ecdysozoa</taxon>
        <taxon>Arthropoda</taxon>
        <taxon>Hexapoda</taxon>
        <taxon>Insecta</taxon>
        <taxon>Pterygota</taxon>
        <taxon>Neoptera</taxon>
        <taxon>Paraneoptera</taxon>
        <taxon>Thysanoptera</taxon>
        <taxon>Terebrantia</taxon>
        <taxon>Thripoidea</taxon>
        <taxon>Thripidae</taxon>
        <taxon>Megalurothrips</taxon>
    </lineage>
</organism>
<dbReference type="InterPro" id="IPR013783">
    <property type="entry name" value="Ig-like_fold"/>
</dbReference>
<dbReference type="AlphaFoldDB" id="A0AAV7XLA1"/>
<dbReference type="CDD" id="cd12014">
    <property type="entry name" value="SH3_RIM-BP_1"/>
    <property type="match status" value="1"/>
</dbReference>
<evidence type="ECO:0000313" key="8">
    <source>
        <dbReference type="EMBL" id="KAJ1524394.1"/>
    </source>
</evidence>
<evidence type="ECO:0000313" key="9">
    <source>
        <dbReference type="Proteomes" id="UP001075354"/>
    </source>
</evidence>
<evidence type="ECO:0000256" key="3">
    <source>
        <dbReference type="ARBA" id="ARBA00022737"/>
    </source>
</evidence>
<feature type="domain" description="Fibronectin type-III" evidence="7">
    <location>
        <begin position="468"/>
        <end position="555"/>
    </location>
</feature>